<feature type="binding site" evidence="11">
    <location>
        <begin position="162"/>
        <end position="164"/>
    </location>
    <ligand>
        <name>NADP(+)</name>
        <dbReference type="ChEBI" id="CHEBI:58349"/>
    </ligand>
</feature>
<dbReference type="InterPro" id="IPR020631">
    <property type="entry name" value="THF_DH/CycHdrlase_NAD-bd_dom"/>
</dbReference>
<dbReference type="Gene3D" id="3.40.50.720">
    <property type="entry name" value="NAD(P)-binding Rossmann-like Domain"/>
    <property type="match status" value="1"/>
</dbReference>
<organism evidence="14 15">
    <name type="scientific">Oribacterium sinus</name>
    <dbReference type="NCBI Taxonomy" id="237576"/>
    <lineage>
        <taxon>Bacteria</taxon>
        <taxon>Bacillati</taxon>
        <taxon>Bacillota</taxon>
        <taxon>Clostridia</taxon>
        <taxon>Lachnospirales</taxon>
        <taxon>Lachnospiraceae</taxon>
        <taxon>Oribacterium</taxon>
    </lineage>
</organism>
<comment type="function">
    <text evidence="11">Catalyzes the oxidation of 5,10-methylenetetrahydrofolate to 5,10-methenyltetrahydrofolate and then the hydrolysis of 5,10-methenyltetrahydrofolate to 10-formyltetrahydrofolate.</text>
</comment>
<proteinExistence type="inferred from homology"/>
<feature type="domain" description="Tetrahydrofolate dehydrogenase/cyclohydrolase catalytic" evidence="12">
    <location>
        <begin position="5"/>
        <end position="116"/>
    </location>
</feature>
<dbReference type="GO" id="GO:0004477">
    <property type="term" value="F:methenyltetrahydrofolate cyclohydrolase activity"/>
    <property type="evidence" value="ECO:0007669"/>
    <property type="project" value="UniProtKB-UniRule"/>
</dbReference>
<keyword evidence="2 11" id="KW-0554">One-carbon metabolism</keyword>
<dbReference type="SUPFAM" id="SSF51735">
    <property type="entry name" value="NAD(P)-binding Rossmann-fold domains"/>
    <property type="match status" value="1"/>
</dbReference>
<protein>
    <recommendedName>
        <fullName evidence="11">Bifunctional protein FolD</fullName>
    </recommendedName>
    <domain>
        <recommendedName>
            <fullName evidence="11">Methylenetetrahydrofolate dehydrogenase</fullName>
            <ecNumber evidence="11">1.5.1.5</ecNumber>
        </recommendedName>
    </domain>
    <domain>
        <recommendedName>
            <fullName evidence="11">Methenyltetrahydrofolate cyclohydrolase</fullName>
            <ecNumber evidence="11">3.5.4.9</ecNumber>
        </recommendedName>
    </domain>
</protein>
<dbReference type="PANTHER" id="PTHR48099:SF5">
    <property type="entry name" value="C-1-TETRAHYDROFOLATE SYNTHASE, CYTOPLASMIC"/>
    <property type="match status" value="1"/>
</dbReference>
<sequence>MEELLGKPVAEEIEKECVAFLAERPGVMPALALIRVGERTADVTYEKAIKKRFLSFGLEVKSYQLPADCSNEQFQEVIQFLNGDEEIHGIMVFRPLPSHLDQETAFRMIKREKDVEGVSRENMAGLILKDESAFAPCTAQAVMEMCRFYKIPLAGKEVCILGRSLVVGRPLSILMTNKDATVTLCHSKTSNIKEVTKRADVLVCCMGKAKAIGSSYCKEGATVIDVGTNRDEKGNLVGDVDFDTMSTVAEKISPVPRGLGAVTTAVLAKQLLKAYRLQEKG</sequence>
<dbReference type="FunFam" id="3.40.50.720:FF:000094">
    <property type="entry name" value="Bifunctional protein FolD"/>
    <property type="match status" value="1"/>
</dbReference>
<evidence type="ECO:0000256" key="4">
    <source>
        <dbReference type="ARBA" id="ARBA00022755"/>
    </source>
</evidence>
<dbReference type="GO" id="GO:0005829">
    <property type="term" value="C:cytosol"/>
    <property type="evidence" value="ECO:0007669"/>
    <property type="project" value="TreeGrafter"/>
</dbReference>
<evidence type="ECO:0000256" key="10">
    <source>
        <dbReference type="ARBA" id="ARBA00023268"/>
    </source>
</evidence>
<dbReference type="RefSeq" id="WP_183683064.1">
    <property type="nucleotide sequence ID" value="NZ_JACHHH010000003.1"/>
</dbReference>
<keyword evidence="8 11" id="KW-0368">Histidine biosynthesis</keyword>
<dbReference type="GO" id="GO:0006164">
    <property type="term" value="P:purine nucleotide biosynthetic process"/>
    <property type="evidence" value="ECO:0007669"/>
    <property type="project" value="UniProtKB-KW"/>
</dbReference>
<comment type="caution">
    <text evidence="14">The sequence shown here is derived from an EMBL/GenBank/DDBJ whole genome shotgun (WGS) entry which is preliminary data.</text>
</comment>
<evidence type="ECO:0000313" key="15">
    <source>
        <dbReference type="Proteomes" id="UP000522163"/>
    </source>
</evidence>
<dbReference type="PANTHER" id="PTHR48099">
    <property type="entry name" value="C-1-TETRAHYDROFOLATE SYNTHASE, CYTOPLASMIC-RELATED"/>
    <property type="match status" value="1"/>
</dbReference>
<evidence type="ECO:0000256" key="2">
    <source>
        <dbReference type="ARBA" id="ARBA00022563"/>
    </source>
</evidence>
<dbReference type="EMBL" id="JACHHH010000003">
    <property type="protein sequence ID" value="MBB6040742.1"/>
    <property type="molecule type" value="Genomic_DNA"/>
</dbReference>
<dbReference type="AlphaFoldDB" id="A0A7W9W203"/>
<evidence type="ECO:0000256" key="5">
    <source>
        <dbReference type="ARBA" id="ARBA00022801"/>
    </source>
</evidence>
<comment type="caution">
    <text evidence="11">Lacks conserved residue(s) required for the propagation of feature annotation.</text>
</comment>
<keyword evidence="9 11" id="KW-0486">Methionine biosynthesis</keyword>
<evidence type="ECO:0000256" key="6">
    <source>
        <dbReference type="ARBA" id="ARBA00022857"/>
    </source>
</evidence>
<name>A0A7W9W203_9FIRM</name>
<keyword evidence="5 11" id="KW-0378">Hydrolase</keyword>
<dbReference type="PRINTS" id="PR00085">
    <property type="entry name" value="THFDHDRGNASE"/>
</dbReference>
<dbReference type="InterPro" id="IPR036291">
    <property type="entry name" value="NAD(P)-bd_dom_sf"/>
</dbReference>
<feature type="binding site" evidence="11">
    <location>
        <position position="228"/>
    </location>
    <ligand>
        <name>NADP(+)</name>
        <dbReference type="ChEBI" id="CHEBI:58349"/>
    </ligand>
</feature>
<dbReference type="EC" id="1.5.1.5" evidence="11"/>
<dbReference type="GO" id="GO:0000105">
    <property type="term" value="P:L-histidine biosynthetic process"/>
    <property type="evidence" value="ECO:0007669"/>
    <property type="project" value="UniProtKB-KW"/>
</dbReference>
<feature type="domain" description="Tetrahydrofolate dehydrogenase/cyclohydrolase NAD(P)-binding" evidence="13">
    <location>
        <begin position="136"/>
        <end position="277"/>
    </location>
</feature>
<gene>
    <name evidence="11" type="primary">folD</name>
    <name evidence="14" type="ORF">HNQ46_000705</name>
</gene>
<evidence type="ECO:0000256" key="9">
    <source>
        <dbReference type="ARBA" id="ARBA00023167"/>
    </source>
</evidence>
<dbReference type="HAMAP" id="MF_01576">
    <property type="entry name" value="THF_DHG_CYH"/>
    <property type="match status" value="1"/>
</dbReference>
<dbReference type="Proteomes" id="UP000522163">
    <property type="component" value="Unassembled WGS sequence"/>
</dbReference>
<comment type="subunit">
    <text evidence="11">Homodimer.</text>
</comment>
<dbReference type="Gene3D" id="3.40.50.10860">
    <property type="entry name" value="Leucine Dehydrogenase, chain A, domain 1"/>
    <property type="match status" value="1"/>
</dbReference>
<keyword evidence="3 11" id="KW-0028">Amino-acid biosynthesis</keyword>
<keyword evidence="4 11" id="KW-0658">Purine biosynthesis</keyword>
<dbReference type="GO" id="GO:0009086">
    <property type="term" value="P:methionine biosynthetic process"/>
    <property type="evidence" value="ECO:0007669"/>
    <property type="project" value="UniProtKB-KW"/>
</dbReference>
<evidence type="ECO:0000259" key="12">
    <source>
        <dbReference type="Pfam" id="PF00763"/>
    </source>
</evidence>
<reference evidence="14 15" key="1">
    <citation type="submission" date="2020-08" db="EMBL/GenBank/DDBJ databases">
        <title>Genomic Encyclopedia of Type Strains, Phase IV (KMG-IV): sequencing the most valuable type-strain genomes for metagenomic binning, comparative biology and taxonomic classification.</title>
        <authorList>
            <person name="Goeker M."/>
        </authorList>
    </citation>
    <scope>NUCLEOTIDE SEQUENCE [LARGE SCALE GENOMIC DNA]</scope>
    <source>
        <strain evidence="14 15">DSM 17245</strain>
    </source>
</reference>
<evidence type="ECO:0000256" key="1">
    <source>
        <dbReference type="ARBA" id="ARBA00004777"/>
    </source>
</evidence>
<dbReference type="InterPro" id="IPR046346">
    <property type="entry name" value="Aminoacid_DH-like_N_sf"/>
</dbReference>
<comment type="pathway">
    <text evidence="1 11">One-carbon metabolism; tetrahydrofolate interconversion.</text>
</comment>
<dbReference type="UniPathway" id="UPA00193"/>
<evidence type="ECO:0000259" key="13">
    <source>
        <dbReference type="Pfam" id="PF02882"/>
    </source>
</evidence>
<dbReference type="SUPFAM" id="SSF53223">
    <property type="entry name" value="Aminoacid dehydrogenase-like, N-terminal domain"/>
    <property type="match status" value="1"/>
</dbReference>
<comment type="similarity">
    <text evidence="11">Belongs to the tetrahydrofolate dehydrogenase/cyclohydrolase family.</text>
</comment>
<evidence type="ECO:0000256" key="7">
    <source>
        <dbReference type="ARBA" id="ARBA00023002"/>
    </source>
</evidence>
<keyword evidence="7 11" id="KW-0560">Oxidoreductase</keyword>
<dbReference type="Pfam" id="PF02882">
    <property type="entry name" value="THF_DHG_CYH_C"/>
    <property type="match status" value="1"/>
</dbReference>
<keyword evidence="6 11" id="KW-0521">NADP</keyword>
<dbReference type="CDD" id="cd01080">
    <property type="entry name" value="NAD_bind_m-THF_DH_Cyclohyd"/>
    <property type="match status" value="1"/>
</dbReference>
<evidence type="ECO:0000256" key="8">
    <source>
        <dbReference type="ARBA" id="ARBA00023102"/>
    </source>
</evidence>
<evidence type="ECO:0000256" key="11">
    <source>
        <dbReference type="HAMAP-Rule" id="MF_01576"/>
    </source>
</evidence>
<dbReference type="EC" id="3.5.4.9" evidence="11"/>
<dbReference type="GO" id="GO:0004488">
    <property type="term" value="F:methylenetetrahydrofolate dehydrogenase (NADP+) activity"/>
    <property type="evidence" value="ECO:0007669"/>
    <property type="project" value="UniProtKB-UniRule"/>
</dbReference>
<dbReference type="GeneID" id="85014264"/>
<evidence type="ECO:0000313" key="14">
    <source>
        <dbReference type="EMBL" id="MBB6040742.1"/>
    </source>
</evidence>
<dbReference type="Pfam" id="PF00763">
    <property type="entry name" value="THF_DHG_CYH"/>
    <property type="match status" value="1"/>
</dbReference>
<comment type="catalytic activity">
    <reaction evidence="11">
        <text>(6R)-5,10-methenyltetrahydrofolate + H2O = (6R)-10-formyltetrahydrofolate + H(+)</text>
        <dbReference type="Rhea" id="RHEA:23700"/>
        <dbReference type="ChEBI" id="CHEBI:15377"/>
        <dbReference type="ChEBI" id="CHEBI:15378"/>
        <dbReference type="ChEBI" id="CHEBI:57455"/>
        <dbReference type="ChEBI" id="CHEBI:195366"/>
        <dbReference type="EC" id="3.5.4.9"/>
    </reaction>
</comment>
<comment type="catalytic activity">
    <reaction evidence="11">
        <text>(6R)-5,10-methylene-5,6,7,8-tetrahydrofolate + NADP(+) = (6R)-5,10-methenyltetrahydrofolate + NADPH</text>
        <dbReference type="Rhea" id="RHEA:22812"/>
        <dbReference type="ChEBI" id="CHEBI:15636"/>
        <dbReference type="ChEBI" id="CHEBI:57455"/>
        <dbReference type="ChEBI" id="CHEBI:57783"/>
        <dbReference type="ChEBI" id="CHEBI:58349"/>
        <dbReference type="EC" id="1.5.1.5"/>
    </reaction>
</comment>
<keyword evidence="10 11" id="KW-0511">Multifunctional enzyme</keyword>
<dbReference type="InterPro" id="IPR020630">
    <property type="entry name" value="THF_DH/CycHdrlase_cat_dom"/>
</dbReference>
<dbReference type="InterPro" id="IPR000672">
    <property type="entry name" value="THF_DH/CycHdrlase"/>
</dbReference>
<accession>A0A7W9W203</accession>
<dbReference type="GO" id="GO:0035999">
    <property type="term" value="P:tetrahydrofolate interconversion"/>
    <property type="evidence" value="ECO:0007669"/>
    <property type="project" value="UniProtKB-UniRule"/>
</dbReference>
<evidence type="ECO:0000256" key="3">
    <source>
        <dbReference type="ARBA" id="ARBA00022605"/>
    </source>
</evidence>